<keyword evidence="3" id="KW-1185">Reference proteome</keyword>
<evidence type="ECO:0000313" key="2">
    <source>
        <dbReference type="EMBL" id="KAK3693072.1"/>
    </source>
</evidence>
<evidence type="ECO:0000313" key="3">
    <source>
        <dbReference type="Proteomes" id="UP001270362"/>
    </source>
</evidence>
<comment type="caution">
    <text evidence="2">The sequence shown here is derived from an EMBL/GenBank/DDBJ whole genome shotgun (WGS) entry which is preliminary data.</text>
</comment>
<feature type="region of interest" description="Disordered" evidence="1">
    <location>
        <begin position="1"/>
        <end position="47"/>
    </location>
</feature>
<organism evidence="2 3">
    <name type="scientific">Podospora appendiculata</name>
    <dbReference type="NCBI Taxonomy" id="314037"/>
    <lineage>
        <taxon>Eukaryota</taxon>
        <taxon>Fungi</taxon>
        <taxon>Dikarya</taxon>
        <taxon>Ascomycota</taxon>
        <taxon>Pezizomycotina</taxon>
        <taxon>Sordariomycetes</taxon>
        <taxon>Sordariomycetidae</taxon>
        <taxon>Sordariales</taxon>
        <taxon>Podosporaceae</taxon>
        <taxon>Podospora</taxon>
    </lineage>
</organism>
<dbReference type="AlphaFoldDB" id="A0AAE1CFX8"/>
<reference evidence="2" key="2">
    <citation type="submission" date="2023-06" db="EMBL/GenBank/DDBJ databases">
        <authorList>
            <consortium name="Lawrence Berkeley National Laboratory"/>
            <person name="Haridas S."/>
            <person name="Hensen N."/>
            <person name="Bonometti L."/>
            <person name="Westerberg I."/>
            <person name="Brannstrom I.O."/>
            <person name="Guillou S."/>
            <person name="Cros-Aarteil S."/>
            <person name="Calhoun S."/>
            <person name="Kuo A."/>
            <person name="Mondo S."/>
            <person name="Pangilinan J."/>
            <person name="Riley R."/>
            <person name="Labutti K."/>
            <person name="Andreopoulos B."/>
            <person name="Lipzen A."/>
            <person name="Chen C."/>
            <person name="Yanf M."/>
            <person name="Daum C."/>
            <person name="Ng V."/>
            <person name="Clum A."/>
            <person name="Steindorff A."/>
            <person name="Ohm R."/>
            <person name="Martin F."/>
            <person name="Silar P."/>
            <person name="Natvig D."/>
            <person name="Lalanne C."/>
            <person name="Gautier V."/>
            <person name="Ament-Velasquez S.L."/>
            <person name="Kruys A."/>
            <person name="Hutchinson M.I."/>
            <person name="Powell A.J."/>
            <person name="Barry K."/>
            <person name="Miller A.N."/>
            <person name="Grigoriev I.V."/>
            <person name="Debuchy R."/>
            <person name="Gladieux P."/>
            <person name="Thoren M.H."/>
            <person name="Johannesson H."/>
        </authorList>
    </citation>
    <scope>NUCLEOTIDE SEQUENCE</scope>
    <source>
        <strain evidence="2">CBS 314.62</strain>
    </source>
</reference>
<sequence length="348" mass="38015">MDPSNEANPNPPPDNDAVAQTEPQTQTQTQNQNPPALHVADDDDKDKDVEMVTISPRLETLLKEIGASPFRAKTNPTEANNHFWKQTFVRRPQHTGFKLGTHCHAAATARALAAELNTDTAEEDTVAASLASLGGSAWCSSRIGQSETVLPDGRTILIGGKHLDSNQTPAVVFNDVIVIPSRGGAADHTAHLSAEDVTIYTYRPKVFPPVYNHTATFCTDEDGGQYIYIIGGLGPDTDNNADPRGTPRRKETMVHVLDLDDFRMYQRATDGDVPPVVDTGHPDDRFVHVRTAATVTFERDTQLIEFRGGALGGYAFYLPDSSWIRGWAAGAKRDFQQFAGIETSITQF</sequence>
<accession>A0AAE1CFX8</accession>
<proteinExistence type="predicted"/>
<gene>
    <name evidence="2" type="ORF">B0T22DRAFT_475920</name>
</gene>
<dbReference type="InterPro" id="IPR011043">
    <property type="entry name" value="Gal_Oxase/kelch_b-propeller"/>
</dbReference>
<protein>
    <submittedName>
        <fullName evidence="2">Uncharacterized protein</fullName>
    </submittedName>
</protein>
<dbReference type="Proteomes" id="UP001270362">
    <property type="component" value="Unassembled WGS sequence"/>
</dbReference>
<dbReference type="SUPFAM" id="SSF50965">
    <property type="entry name" value="Galactose oxidase, central domain"/>
    <property type="match status" value="1"/>
</dbReference>
<name>A0AAE1CFX8_9PEZI</name>
<feature type="compositionally biased region" description="Low complexity" evidence="1">
    <location>
        <begin position="15"/>
        <end position="35"/>
    </location>
</feature>
<evidence type="ECO:0000256" key="1">
    <source>
        <dbReference type="SAM" id="MobiDB-lite"/>
    </source>
</evidence>
<dbReference type="EMBL" id="JAULSO010000001">
    <property type="protein sequence ID" value="KAK3693072.1"/>
    <property type="molecule type" value="Genomic_DNA"/>
</dbReference>
<reference evidence="2" key="1">
    <citation type="journal article" date="2023" name="Mol. Phylogenet. Evol.">
        <title>Genome-scale phylogeny and comparative genomics of the fungal order Sordariales.</title>
        <authorList>
            <person name="Hensen N."/>
            <person name="Bonometti L."/>
            <person name="Westerberg I."/>
            <person name="Brannstrom I.O."/>
            <person name="Guillou S."/>
            <person name="Cros-Aarteil S."/>
            <person name="Calhoun S."/>
            <person name="Haridas S."/>
            <person name="Kuo A."/>
            <person name="Mondo S."/>
            <person name="Pangilinan J."/>
            <person name="Riley R."/>
            <person name="LaButti K."/>
            <person name="Andreopoulos B."/>
            <person name="Lipzen A."/>
            <person name="Chen C."/>
            <person name="Yan M."/>
            <person name="Daum C."/>
            <person name="Ng V."/>
            <person name="Clum A."/>
            <person name="Steindorff A."/>
            <person name="Ohm R.A."/>
            <person name="Martin F."/>
            <person name="Silar P."/>
            <person name="Natvig D.O."/>
            <person name="Lalanne C."/>
            <person name="Gautier V."/>
            <person name="Ament-Velasquez S.L."/>
            <person name="Kruys A."/>
            <person name="Hutchinson M.I."/>
            <person name="Powell A.J."/>
            <person name="Barry K."/>
            <person name="Miller A.N."/>
            <person name="Grigoriev I.V."/>
            <person name="Debuchy R."/>
            <person name="Gladieux P."/>
            <person name="Hiltunen Thoren M."/>
            <person name="Johannesson H."/>
        </authorList>
    </citation>
    <scope>NUCLEOTIDE SEQUENCE</scope>
    <source>
        <strain evidence="2">CBS 314.62</strain>
    </source>
</reference>